<evidence type="ECO:0000313" key="3">
    <source>
        <dbReference type="EMBL" id="CEL95581.1"/>
    </source>
</evidence>
<dbReference type="PANTHER" id="PTHR10438">
    <property type="entry name" value="THIOREDOXIN"/>
    <property type="match status" value="1"/>
</dbReference>
<keyword evidence="4" id="KW-1185">Reference proteome</keyword>
<dbReference type="Pfam" id="PF00085">
    <property type="entry name" value="Thioredoxin"/>
    <property type="match status" value="1"/>
</dbReference>
<evidence type="ECO:0000313" key="4">
    <source>
        <dbReference type="Proteomes" id="UP000041254"/>
    </source>
</evidence>
<dbReference type="STRING" id="1169540.A0A0G4EI76"/>
<dbReference type="SUPFAM" id="SSF52833">
    <property type="entry name" value="Thioredoxin-like"/>
    <property type="match status" value="1"/>
</dbReference>
<reference evidence="3 4" key="1">
    <citation type="submission" date="2014-11" db="EMBL/GenBank/DDBJ databases">
        <authorList>
            <person name="Zhu J."/>
            <person name="Qi W."/>
            <person name="Song R."/>
        </authorList>
    </citation>
    <scope>NUCLEOTIDE SEQUENCE [LARGE SCALE GENOMIC DNA]</scope>
</reference>
<dbReference type="InterPro" id="IPR050620">
    <property type="entry name" value="Thioredoxin_H-type-like"/>
</dbReference>
<dbReference type="CDD" id="cd02947">
    <property type="entry name" value="TRX_family"/>
    <property type="match status" value="1"/>
</dbReference>
<dbReference type="Gene3D" id="3.40.50.720">
    <property type="entry name" value="NAD(P)-binding Rossmann-like Domain"/>
    <property type="match status" value="1"/>
</dbReference>
<proteinExistence type="predicted"/>
<protein>
    <recommendedName>
        <fullName evidence="2">Thioredoxin domain-containing protein</fullName>
    </recommendedName>
</protein>
<accession>A0A0G4EI76</accession>
<evidence type="ECO:0000256" key="1">
    <source>
        <dbReference type="SAM" id="MobiDB-lite"/>
    </source>
</evidence>
<evidence type="ECO:0000259" key="2">
    <source>
        <dbReference type="PROSITE" id="PS51352"/>
    </source>
</evidence>
<feature type="domain" description="Thioredoxin" evidence="2">
    <location>
        <begin position="713"/>
        <end position="848"/>
    </location>
</feature>
<name>A0A0G4EI76_VITBC</name>
<dbReference type="VEuPathDB" id="CryptoDB:Vbra_7427"/>
<dbReference type="AlphaFoldDB" id="A0A0G4EI76"/>
<dbReference type="InterPro" id="IPR036249">
    <property type="entry name" value="Thioredoxin-like_sf"/>
</dbReference>
<gene>
    <name evidence="3" type="ORF">Vbra_7427</name>
</gene>
<dbReference type="InParanoid" id="A0A0G4EI76"/>
<dbReference type="InterPro" id="IPR013766">
    <property type="entry name" value="Thioredoxin_domain"/>
</dbReference>
<dbReference type="Proteomes" id="UP000041254">
    <property type="component" value="Unassembled WGS sequence"/>
</dbReference>
<organism evidence="3 4">
    <name type="scientific">Vitrella brassicaformis (strain CCMP3155)</name>
    <dbReference type="NCBI Taxonomy" id="1169540"/>
    <lineage>
        <taxon>Eukaryota</taxon>
        <taxon>Sar</taxon>
        <taxon>Alveolata</taxon>
        <taxon>Colpodellida</taxon>
        <taxon>Vitrellaceae</taxon>
        <taxon>Vitrella</taxon>
    </lineage>
</organism>
<feature type="region of interest" description="Disordered" evidence="1">
    <location>
        <begin position="285"/>
        <end position="306"/>
    </location>
</feature>
<dbReference type="PANTHER" id="PTHR10438:SF468">
    <property type="entry name" value="THIOREDOXIN-1-RELATED"/>
    <property type="match status" value="1"/>
</dbReference>
<sequence>MTRFGYFLRVACVLEEGDREWRVMGMIIRLASTYRLTAHTTMPVVLWPHWVGRHLPSKAALHQMPLMMAIYRLIGHRLRYQPGLHGNEQEVRLAPLRRTKSGDFRIGENAFRVVPSEDLPPGHRFADCYSRRDPVIRTWGDRLYPSLSSLLLSRLAQWSLQSLNGVFVFIISKQDGRYRSLFSDDIGEEEGIAVDPEDCRPLSIGKSSGQLIFVSGFRPHETTAVSLKAGAEVGSCGQVLAYTTEVPAAEESSPWDVRFPLSAPPLRRILRRFGLESEISKTPHNALPIGRSLAPSAHQSRQHRPRNGALLTTLPLSATLSVEKPGSDTQSDAKAAEEAARVTVRISESEKWVVSSELWENFGMVEGEEDRYLPTQRTSENAPWVRVKAFVATVMKSEGDFAVGEEVIGYEQPGTPKVLDDLSVLPSSLVRKPKSLTRRQAVLLPLLAITAAAVLAHFARQPSVLRPLRGGARAASSTKPFAADVSRPEPISLPPGVVFEMGKGLESVKGVLLGLSATNTFLCQILHLLGAHVSIVGADKVDGQVKYRWGQLGADGGVYDVRDGVDFEDAAGGTPSFVIDAVGREPDDVQEAVTRSWNARYLSTAPSALLEAAGGGLASAFGSVISILAKKTDASEPKMAGRVRNWTPSTSAVGALRWAADLVESGRVRELPERLVQSRDYFEALSWPSDSESLQRFGFPALSQTQSMRNLGLDIISPDAPKSLWGDVETLEEGEQPLLWAHDVIDLEERIEATNITPLVVFATASWCQACRALRPTVRQLVRDFPGVKWVCVDIDNPEDVPRSVALRKAIDVKVVPSFQMYRKGEKVDEIETTDKTVLARTIGNLLKDHKKA</sequence>
<dbReference type="PROSITE" id="PS51352">
    <property type="entry name" value="THIOREDOXIN_2"/>
    <property type="match status" value="1"/>
</dbReference>
<dbReference type="Gene3D" id="3.40.30.10">
    <property type="entry name" value="Glutaredoxin"/>
    <property type="match status" value="1"/>
</dbReference>
<dbReference type="OrthoDB" id="2121326at2759"/>
<dbReference type="EMBL" id="CDMY01000231">
    <property type="protein sequence ID" value="CEL95581.1"/>
    <property type="molecule type" value="Genomic_DNA"/>
</dbReference>